<dbReference type="KEGG" id="gog:C1280_02990"/>
<dbReference type="Proteomes" id="UP000245802">
    <property type="component" value="Chromosome"/>
</dbReference>
<dbReference type="GO" id="GO:0009103">
    <property type="term" value="P:lipopolysaccharide biosynthetic process"/>
    <property type="evidence" value="ECO:0007669"/>
    <property type="project" value="TreeGrafter"/>
</dbReference>
<dbReference type="RefSeq" id="WP_010042619.1">
    <property type="nucleotide sequence ID" value="NZ_CP025958.1"/>
</dbReference>
<proteinExistence type="predicted"/>
<evidence type="ECO:0000313" key="4">
    <source>
        <dbReference type="EMBL" id="AWM36076.1"/>
    </source>
</evidence>
<dbReference type="OrthoDB" id="283384at2"/>
<dbReference type="InterPro" id="IPR028098">
    <property type="entry name" value="Glyco_trans_4-like_N"/>
</dbReference>
<dbReference type="EMBL" id="CP025958">
    <property type="protein sequence ID" value="AWM36076.1"/>
    <property type="molecule type" value="Genomic_DNA"/>
</dbReference>
<name>A0A2Z3GXD7_9BACT</name>
<dbReference type="PANTHER" id="PTHR46401:SF2">
    <property type="entry name" value="GLYCOSYLTRANSFERASE WBBK-RELATED"/>
    <property type="match status" value="1"/>
</dbReference>
<dbReference type="Gene3D" id="3.40.50.2000">
    <property type="entry name" value="Glycogen Phosphorylase B"/>
    <property type="match status" value="2"/>
</dbReference>
<dbReference type="GO" id="GO:0016757">
    <property type="term" value="F:glycosyltransferase activity"/>
    <property type="evidence" value="ECO:0007669"/>
    <property type="project" value="TreeGrafter"/>
</dbReference>
<evidence type="ECO:0000256" key="2">
    <source>
        <dbReference type="SAM" id="MobiDB-lite"/>
    </source>
</evidence>
<dbReference type="Pfam" id="PF13692">
    <property type="entry name" value="Glyco_trans_1_4"/>
    <property type="match status" value="1"/>
</dbReference>
<sequence length="433" mass="48125">MLHKMKKRRVAEEPYPAPGHTRPGHGKELAMRVLITAPPILRDRKKSGIGQYTQELLAGLGRLAGAGAVHSWYPSRWMRVGQHWLNHQCARYEAVAGRAGVRARLEMKLRGRFLNAVRAAFPVMRHPYHETVRRSGCDLYHEPNFIALNLGIPTVVSVHDLSVLAHPEWHPPVRIRHFACNFLPGLDFATRLIAISEFSKSEIVRHLGWPADRVSVTYMGVRPGLRRVSGAELTHKLKALGLPPGYLLHVGTVEPRKNLEMLTRAYAALPAAVRERHPLVLVGGPGWRSEALHSHLKSAGRAQNIRWLGYAADEHVAALYSGARALVFPTFYEGFGIPTIEMMACGGAVLASTAGAVAETAGGVAHLIDPHDEAGWRDAMLRVCTDDDWWRHLQTGTEERAAQYTWDRCARDTLEAYRLTLSQSAERGARRAA</sequence>
<protein>
    <submittedName>
        <fullName evidence="4">Glycosyltransferase family 1 protein</fullName>
    </submittedName>
</protein>
<feature type="domain" description="Glycosyltransferase subfamily 4-like N-terminal" evidence="3">
    <location>
        <begin position="113"/>
        <end position="222"/>
    </location>
</feature>
<dbReference type="AlphaFoldDB" id="A0A2Z3GXD7"/>
<evidence type="ECO:0000256" key="1">
    <source>
        <dbReference type="ARBA" id="ARBA00022679"/>
    </source>
</evidence>
<dbReference type="Pfam" id="PF13439">
    <property type="entry name" value="Glyco_transf_4"/>
    <property type="match status" value="1"/>
</dbReference>
<dbReference type="PANTHER" id="PTHR46401">
    <property type="entry name" value="GLYCOSYLTRANSFERASE WBBK-RELATED"/>
    <property type="match status" value="1"/>
</dbReference>
<dbReference type="CDD" id="cd03809">
    <property type="entry name" value="GT4_MtfB-like"/>
    <property type="match status" value="1"/>
</dbReference>
<feature type="region of interest" description="Disordered" evidence="2">
    <location>
        <begin position="1"/>
        <end position="27"/>
    </location>
</feature>
<accession>A0A2Z3GXD7</accession>
<organism evidence="4 5">
    <name type="scientific">Gemmata obscuriglobus</name>
    <dbReference type="NCBI Taxonomy" id="114"/>
    <lineage>
        <taxon>Bacteria</taxon>
        <taxon>Pseudomonadati</taxon>
        <taxon>Planctomycetota</taxon>
        <taxon>Planctomycetia</taxon>
        <taxon>Gemmatales</taxon>
        <taxon>Gemmataceae</taxon>
        <taxon>Gemmata</taxon>
    </lineage>
</organism>
<keyword evidence="5" id="KW-1185">Reference proteome</keyword>
<keyword evidence="1 4" id="KW-0808">Transferase</keyword>
<reference evidence="4 5" key="1">
    <citation type="submission" date="2018-01" db="EMBL/GenBank/DDBJ databases">
        <title>G. obscuriglobus.</title>
        <authorList>
            <person name="Franke J."/>
            <person name="Blomberg W."/>
            <person name="Selmecki A."/>
        </authorList>
    </citation>
    <scope>NUCLEOTIDE SEQUENCE [LARGE SCALE GENOMIC DNA]</scope>
    <source>
        <strain evidence="4 5">DSM 5831</strain>
    </source>
</reference>
<evidence type="ECO:0000313" key="5">
    <source>
        <dbReference type="Proteomes" id="UP000245802"/>
    </source>
</evidence>
<gene>
    <name evidence="4" type="ORF">C1280_02990</name>
</gene>
<evidence type="ECO:0000259" key="3">
    <source>
        <dbReference type="Pfam" id="PF13439"/>
    </source>
</evidence>
<dbReference type="SUPFAM" id="SSF53756">
    <property type="entry name" value="UDP-Glycosyltransferase/glycogen phosphorylase"/>
    <property type="match status" value="1"/>
</dbReference>